<reference evidence="1" key="1">
    <citation type="submission" date="2014-09" db="EMBL/GenBank/DDBJ databases">
        <authorList>
            <person name="Magalhaes I.L.F."/>
            <person name="Oliveira U."/>
            <person name="Santos F.R."/>
            <person name="Vidigal T.H.D.A."/>
            <person name="Brescovit A.D."/>
            <person name="Santos A.J."/>
        </authorList>
    </citation>
    <scope>NUCLEOTIDE SEQUENCE</scope>
    <source>
        <tissue evidence="1">Shoot tissue taken approximately 20 cm above the soil surface</tissue>
    </source>
</reference>
<evidence type="ECO:0000313" key="1">
    <source>
        <dbReference type="EMBL" id="JAD64279.1"/>
    </source>
</evidence>
<sequence>MLSLQTQHYLTINHMPGCSHFYMCTMNTIKDISMQVSG</sequence>
<dbReference type="AlphaFoldDB" id="A0A0A9BJX5"/>
<reference evidence="1" key="2">
    <citation type="journal article" date="2015" name="Data Brief">
        <title>Shoot transcriptome of the giant reed, Arundo donax.</title>
        <authorList>
            <person name="Barrero R.A."/>
            <person name="Guerrero F.D."/>
            <person name="Moolhuijzen P."/>
            <person name="Goolsby J.A."/>
            <person name="Tidwell J."/>
            <person name="Bellgard S.E."/>
            <person name="Bellgard M.I."/>
        </authorList>
    </citation>
    <scope>NUCLEOTIDE SEQUENCE</scope>
    <source>
        <tissue evidence="1">Shoot tissue taken approximately 20 cm above the soil surface</tissue>
    </source>
</reference>
<dbReference type="EMBL" id="GBRH01233616">
    <property type="protein sequence ID" value="JAD64279.1"/>
    <property type="molecule type" value="Transcribed_RNA"/>
</dbReference>
<organism evidence="1">
    <name type="scientific">Arundo donax</name>
    <name type="common">Giant reed</name>
    <name type="synonym">Donax arundinaceus</name>
    <dbReference type="NCBI Taxonomy" id="35708"/>
    <lineage>
        <taxon>Eukaryota</taxon>
        <taxon>Viridiplantae</taxon>
        <taxon>Streptophyta</taxon>
        <taxon>Embryophyta</taxon>
        <taxon>Tracheophyta</taxon>
        <taxon>Spermatophyta</taxon>
        <taxon>Magnoliopsida</taxon>
        <taxon>Liliopsida</taxon>
        <taxon>Poales</taxon>
        <taxon>Poaceae</taxon>
        <taxon>PACMAD clade</taxon>
        <taxon>Arundinoideae</taxon>
        <taxon>Arundineae</taxon>
        <taxon>Arundo</taxon>
    </lineage>
</organism>
<name>A0A0A9BJX5_ARUDO</name>
<protein>
    <submittedName>
        <fullName evidence="1">Uncharacterized protein</fullName>
    </submittedName>
</protein>
<accession>A0A0A9BJX5</accession>
<proteinExistence type="predicted"/>